<keyword evidence="4 5" id="KW-0539">Nucleus</keyword>
<dbReference type="OrthoDB" id="6159439at2759"/>
<dbReference type="InterPro" id="IPR017970">
    <property type="entry name" value="Homeobox_CS"/>
</dbReference>
<dbReference type="GO" id="GO:0000981">
    <property type="term" value="F:DNA-binding transcription factor activity, RNA polymerase II-specific"/>
    <property type="evidence" value="ECO:0007669"/>
    <property type="project" value="InterPro"/>
</dbReference>
<dbReference type="CDD" id="cd00086">
    <property type="entry name" value="homeodomain"/>
    <property type="match status" value="1"/>
</dbReference>
<evidence type="ECO:0000256" key="5">
    <source>
        <dbReference type="PROSITE-ProRule" id="PRU00108"/>
    </source>
</evidence>
<dbReference type="PRINTS" id="PR00024">
    <property type="entry name" value="HOMEOBOX"/>
</dbReference>
<evidence type="ECO:0000313" key="10">
    <source>
        <dbReference type="Proteomes" id="UP001107558"/>
    </source>
</evidence>
<comment type="caution">
    <text evidence="9">The sequence shown here is derived from an EMBL/GenBank/DDBJ whole genome shotgun (WGS) entry which is preliminary data.</text>
</comment>
<keyword evidence="3 5" id="KW-0371">Homeobox</keyword>
<dbReference type="PANTHER" id="PTHR24340">
    <property type="entry name" value="HOMEOBOX PROTEIN NKX"/>
    <property type="match status" value="1"/>
</dbReference>
<feature type="compositionally biased region" description="Polar residues" evidence="7">
    <location>
        <begin position="340"/>
        <end position="350"/>
    </location>
</feature>
<dbReference type="GO" id="GO:0000978">
    <property type="term" value="F:RNA polymerase II cis-regulatory region sequence-specific DNA binding"/>
    <property type="evidence" value="ECO:0007669"/>
    <property type="project" value="TreeGrafter"/>
</dbReference>
<dbReference type="SUPFAM" id="SSF46689">
    <property type="entry name" value="Homeodomain-like"/>
    <property type="match status" value="1"/>
</dbReference>
<feature type="DNA-binding region" description="Homeobox" evidence="5">
    <location>
        <begin position="254"/>
        <end position="313"/>
    </location>
</feature>
<evidence type="ECO:0000256" key="4">
    <source>
        <dbReference type="ARBA" id="ARBA00023242"/>
    </source>
</evidence>
<keyword evidence="2 5" id="KW-0238">DNA-binding</keyword>
<feature type="domain" description="Homeobox" evidence="8">
    <location>
        <begin position="252"/>
        <end position="312"/>
    </location>
</feature>
<dbReference type="GO" id="GO:0030154">
    <property type="term" value="P:cell differentiation"/>
    <property type="evidence" value="ECO:0007669"/>
    <property type="project" value="TreeGrafter"/>
</dbReference>
<evidence type="ECO:0000256" key="6">
    <source>
        <dbReference type="RuleBase" id="RU000682"/>
    </source>
</evidence>
<dbReference type="InterPro" id="IPR020479">
    <property type="entry name" value="HD_metazoa"/>
</dbReference>
<feature type="region of interest" description="Disordered" evidence="7">
    <location>
        <begin position="322"/>
        <end position="350"/>
    </location>
</feature>
<evidence type="ECO:0000256" key="7">
    <source>
        <dbReference type="SAM" id="MobiDB-lite"/>
    </source>
</evidence>
<dbReference type="PANTHER" id="PTHR24340:SF82">
    <property type="entry name" value="HOMEOBOX PROTEIN VND"/>
    <property type="match status" value="1"/>
</dbReference>
<dbReference type="Gene3D" id="1.10.10.60">
    <property type="entry name" value="Homeodomain-like"/>
    <property type="match status" value="1"/>
</dbReference>
<evidence type="ECO:0000256" key="2">
    <source>
        <dbReference type="ARBA" id="ARBA00023125"/>
    </source>
</evidence>
<evidence type="ECO:0000256" key="1">
    <source>
        <dbReference type="ARBA" id="ARBA00004123"/>
    </source>
</evidence>
<sequence length="372" mass="41769">MISNQSGYYDMDTNNVVIGDNSNEVVDVLNTTPFSVRDILNIANQNNDENANIYQEQDLFTQKFYGNNCVTYGANNNGILGASASIGSSGGQYKSFKSSNDQVGFYDYSTFNNNYFLFQNTPSTFSNFDYSTSNSSLYHEYNPVTIPTYNHFSTSPSTAPIFTPNSIRHSIDDSNSASKIQLTLKNDASNVTDSIALSKMQGLIHNTSEHVQELNQMCQIKDPKEFEKNTSKDTNSHVVTSSSSCGKSGKPKSKRKPRILFSQSQVVELERRFKLQKYLSAPERETMANNLNLTPTQIKIWFQNRRYKSKRLQIECGLQNGTSQTTATTSSNVKAKDSIKSNTKPTFQPPTNINIATFQSSIQTPFSYNNYW</sequence>
<gene>
    <name evidence="9" type="ORF">PVAND_004025</name>
</gene>
<dbReference type="GO" id="GO:0005634">
    <property type="term" value="C:nucleus"/>
    <property type="evidence" value="ECO:0007669"/>
    <property type="project" value="UniProtKB-SubCell"/>
</dbReference>
<evidence type="ECO:0000313" key="9">
    <source>
        <dbReference type="EMBL" id="KAG5674034.1"/>
    </source>
</evidence>
<keyword evidence="10" id="KW-1185">Reference proteome</keyword>
<organism evidence="9 10">
    <name type="scientific">Polypedilum vanderplanki</name>
    <name type="common">Sleeping chironomid midge</name>
    <dbReference type="NCBI Taxonomy" id="319348"/>
    <lineage>
        <taxon>Eukaryota</taxon>
        <taxon>Metazoa</taxon>
        <taxon>Ecdysozoa</taxon>
        <taxon>Arthropoda</taxon>
        <taxon>Hexapoda</taxon>
        <taxon>Insecta</taxon>
        <taxon>Pterygota</taxon>
        <taxon>Neoptera</taxon>
        <taxon>Endopterygota</taxon>
        <taxon>Diptera</taxon>
        <taxon>Nematocera</taxon>
        <taxon>Chironomoidea</taxon>
        <taxon>Chironomidae</taxon>
        <taxon>Chironominae</taxon>
        <taxon>Polypedilum</taxon>
        <taxon>Polypedilum</taxon>
    </lineage>
</organism>
<comment type="subcellular location">
    <subcellularLocation>
        <location evidence="1 5 6">Nucleus</location>
    </subcellularLocation>
</comment>
<name>A0A9J6BWD3_POLVA</name>
<dbReference type="PROSITE" id="PS50071">
    <property type="entry name" value="HOMEOBOX_2"/>
    <property type="match status" value="1"/>
</dbReference>
<feature type="compositionally biased region" description="Basic residues" evidence="7">
    <location>
        <begin position="249"/>
        <end position="258"/>
    </location>
</feature>
<dbReference type="Proteomes" id="UP001107558">
    <property type="component" value="Chromosome 3"/>
</dbReference>
<dbReference type="EMBL" id="JADBJN010000003">
    <property type="protein sequence ID" value="KAG5674034.1"/>
    <property type="molecule type" value="Genomic_DNA"/>
</dbReference>
<reference evidence="9" key="1">
    <citation type="submission" date="2021-03" db="EMBL/GenBank/DDBJ databases">
        <title>Chromosome level genome of the anhydrobiotic midge Polypedilum vanderplanki.</title>
        <authorList>
            <person name="Yoshida Y."/>
            <person name="Kikawada T."/>
            <person name="Gusev O."/>
        </authorList>
    </citation>
    <scope>NUCLEOTIDE SEQUENCE</scope>
    <source>
        <strain evidence="9">NIAS01</strain>
        <tissue evidence="9">Whole body or cell culture</tissue>
    </source>
</reference>
<feature type="compositionally biased region" description="Polar residues" evidence="7">
    <location>
        <begin position="322"/>
        <end position="333"/>
    </location>
</feature>
<protein>
    <recommendedName>
        <fullName evidence="8">Homeobox domain-containing protein</fullName>
    </recommendedName>
</protein>
<feature type="region of interest" description="Disordered" evidence="7">
    <location>
        <begin position="227"/>
        <end position="258"/>
    </location>
</feature>
<dbReference type="SMART" id="SM00389">
    <property type="entry name" value="HOX"/>
    <property type="match status" value="1"/>
</dbReference>
<dbReference type="InterPro" id="IPR050394">
    <property type="entry name" value="Homeobox_NK-like"/>
</dbReference>
<dbReference type="InterPro" id="IPR009057">
    <property type="entry name" value="Homeodomain-like_sf"/>
</dbReference>
<dbReference type="PROSITE" id="PS00027">
    <property type="entry name" value="HOMEOBOX_1"/>
    <property type="match status" value="1"/>
</dbReference>
<evidence type="ECO:0000259" key="8">
    <source>
        <dbReference type="PROSITE" id="PS50071"/>
    </source>
</evidence>
<dbReference type="AlphaFoldDB" id="A0A9J6BWD3"/>
<evidence type="ECO:0000256" key="3">
    <source>
        <dbReference type="ARBA" id="ARBA00023155"/>
    </source>
</evidence>
<dbReference type="InterPro" id="IPR001356">
    <property type="entry name" value="HD"/>
</dbReference>
<dbReference type="Pfam" id="PF00046">
    <property type="entry name" value="Homeodomain"/>
    <property type="match status" value="1"/>
</dbReference>
<accession>A0A9J6BWD3</accession>
<proteinExistence type="predicted"/>